<evidence type="ECO:0008006" key="3">
    <source>
        <dbReference type="Google" id="ProtNLM"/>
    </source>
</evidence>
<dbReference type="Gene3D" id="3.40.50.300">
    <property type="entry name" value="P-loop containing nucleotide triphosphate hydrolases"/>
    <property type="match status" value="1"/>
</dbReference>
<name>A0A852Z3T8_9ACTN</name>
<proteinExistence type="predicted"/>
<accession>A0A852Z3T8</accession>
<comment type="caution">
    <text evidence="1">The sequence shown here is derived from an EMBL/GenBank/DDBJ whole genome shotgun (WGS) entry which is preliminary data.</text>
</comment>
<organism evidence="1 2">
    <name type="scientific">Actinopolymorpha rutila</name>
    <dbReference type="NCBI Taxonomy" id="446787"/>
    <lineage>
        <taxon>Bacteria</taxon>
        <taxon>Bacillati</taxon>
        <taxon>Actinomycetota</taxon>
        <taxon>Actinomycetes</taxon>
        <taxon>Propionibacteriales</taxon>
        <taxon>Actinopolymorphaceae</taxon>
        <taxon>Actinopolymorpha</taxon>
    </lineage>
</organism>
<dbReference type="InterPro" id="IPR027417">
    <property type="entry name" value="P-loop_NTPase"/>
</dbReference>
<dbReference type="EMBL" id="JACBZH010000001">
    <property type="protein sequence ID" value="NYH88047.1"/>
    <property type="molecule type" value="Genomic_DNA"/>
</dbReference>
<gene>
    <name evidence="1" type="ORF">F4554_000685</name>
</gene>
<dbReference type="Proteomes" id="UP000579605">
    <property type="component" value="Unassembled WGS sequence"/>
</dbReference>
<dbReference type="AlphaFoldDB" id="A0A852Z3T8"/>
<evidence type="ECO:0000313" key="1">
    <source>
        <dbReference type="EMBL" id="NYH88047.1"/>
    </source>
</evidence>
<keyword evidence="2" id="KW-1185">Reference proteome</keyword>
<reference evidence="1 2" key="1">
    <citation type="submission" date="2020-07" db="EMBL/GenBank/DDBJ databases">
        <title>Sequencing the genomes of 1000 actinobacteria strains.</title>
        <authorList>
            <person name="Klenk H.-P."/>
        </authorList>
    </citation>
    <scope>NUCLEOTIDE SEQUENCE [LARGE SCALE GENOMIC DNA]</scope>
    <source>
        <strain evidence="1 2">DSM 18448</strain>
    </source>
</reference>
<protein>
    <recommendedName>
        <fullName evidence="3">Uridine kinase</fullName>
    </recommendedName>
</protein>
<evidence type="ECO:0000313" key="2">
    <source>
        <dbReference type="Proteomes" id="UP000579605"/>
    </source>
</evidence>
<sequence length="223" mass="24204">MRVRAVSPDLLVTELADTIANLPIGPANGDDNDPGTGTATWIRVAIDGAPATHPDRWADALTEPLRERGRAVLRVRAEDYLRPASLRLERGREDPDVLYEDWLDDAGLIREVLEPLDPGGTGRVLPALWNARTDRAHRAGYVTVPPGGVLVLSGSLLLGRWLPIDFAVHLELSPAALARQTPGDDRWTLPAYDRYAAEAVPAQAAQVVVRLDNPERPAVVEGS</sequence>
<dbReference type="RefSeq" id="WP_179786011.1">
    <property type="nucleotide sequence ID" value="NZ_BAAARR010000004.1"/>
</dbReference>